<name>A0A8E0VQF3_9TREM</name>
<keyword evidence="4" id="KW-1185">Reference proteome</keyword>
<dbReference type="Pfam" id="PF06309">
    <property type="entry name" value="Torsin"/>
    <property type="match status" value="1"/>
</dbReference>
<protein>
    <submittedName>
        <fullName evidence="3">Torsin-1A</fullName>
    </submittedName>
</protein>
<dbReference type="PANTHER" id="PTHR10760">
    <property type="entry name" value="TORSIN"/>
    <property type="match status" value="1"/>
</dbReference>
<gene>
    <name evidence="3" type="ORF">FBUS_08605</name>
</gene>
<proteinExistence type="inferred from homology"/>
<dbReference type="GO" id="GO:0005737">
    <property type="term" value="C:cytoplasm"/>
    <property type="evidence" value="ECO:0007669"/>
    <property type="project" value="UniProtKB-ARBA"/>
</dbReference>
<comment type="similarity">
    <text evidence="1">Belongs to the ClpA/ClpB family. Torsin subfamily.</text>
</comment>
<feature type="domain" description="Torsin-1A C-terminal" evidence="2">
    <location>
        <begin position="276"/>
        <end position="330"/>
    </location>
</feature>
<dbReference type="OrthoDB" id="19623at2759"/>
<evidence type="ECO:0000259" key="2">
    <source>
        <dbReference type="Pfam" id="PF21376"/>
    </source>
</evidence>
<dbReference type="SUPFAM" id="SSF52540">
    <property type="entry name" value="P-loop containing nucleoside triphosphate hydrolases"/>
    <property type="match status" value="1"/>
</dbReference>
<accession>A0A8E0VQF3</accession>
<evidence type="ECO:0000313" key="4">
    <source>
        <dbReference type="Proteomes" id="UP000728185"/>
    </source>
</evidence>
<evidence type="ECO:0000313" key="3">
    <source>
        <dbReference type="EMBL" id="KAA0200969.1"/>
    </source>
</evidence>
<reference evidence="3" key="1">
    <citation type="submission" date="2019-05" db="EMBL/GenBank/DDBJ databases">
        <title>Annotation for the trematode Fasciolopsis buski.</title>
        <authorList>
            <person name="Choi Y.-J."/>
        </authorList>
    </citation>
    <scope>NUCLEOTIDE SEQUENCE</scope>
    <source>
        <strain evidence="3">HT</strain>
        <tissue evidence="3">Whole worm</tissue>
    </source>
</reference>
<dbReference type="Pfam" id="PF21376">
    <property type="entry name" value="TOR1A_C"/>
    <property type="match status" value="1"/>
</dbReference>
<dbReference type="GO" id="GO:0005524">
    <property type="term" value="F:ATP binding"/>
    <property type="evidence" value="ECO:0007669"/>
    <property type="project" value="InterPro"/>
</dbReference>
<comment type="caution">
    <text evidence="3">The sequence shown here is derived from an EMBL/GenBank/DDBJ whole genome shotgun (WGS) entry which is preliminary data.</text>
</comment>
<dbReference type="AlphaFoldDB" id="A0A8E0VQF3"/>
<dbReference type="InterPro" id="IPR001270">
    <property type="entry name" value="ClpA/B"/>
</dbReference>
<dbReference type="PANTHER" id="PTHR10760:SF2">
    <property type="entry name" value="LD13476P-RELATED"/>
    <property type="match status" value="1"/>
</dbReference>
<evidence type="ECO:0000256" key="1">
    <source>
        <dbReference type="ARBA" id="ARBA00006235"/>
    </source>
</evidence>
<organism evidence="3 4">
    <name type="scientific">Fasciolopsis buskii</name>
    <dbReference type="NCBI Taxonomy" id="27845"/>
    <lineage>
        <taxon>Eukaryota</taxon>
        <taxon>Metazoa</taxon>
        <taxon>Spiralia</taxon>
        <taxon>Lophotrochozoa</taxon>
        <taxon>Platyhelminthes</taxon>
        <taxon>Trematoda</taxon>
        <taxon>Digenea</taxon>
        <taxon>Plagiorchiida</taxon>
        <taxon>Echinostomata</taxon>
        <taxon>Echinostomatoidea</taxon>
        <taxon>Fasciolidae</taxon>
        <taxon>Fasciolopsis</taxon>
    </lineage>
</organism>
<dbReference type="Gene3D" id="3.40.50.300">
    <property type="entry name" value="P-loop containing nucleotide triphosphate hydrolases"/>
    <property type="match status" value="1"/>
</dbReference>
<dbReference type="PRINTS" id="PR00300">
    <property type="entry name" value="CLPPROTEASEA"/>
</dbReference>
<dbReference type="EMBL" id="LUCM01000178">
    <property type="protein sequence ID" value="KAA0200969.1"/>
    <property type="molecule type" value="Genomic_DNA"/>
</dbReference>
<dbReference type="InterPro" id="IPR027417">
    <property type="entry name" value="P-loop_NTPase"/>
</dbReference>
<dbReference type="GO" id="GO:0016887">
    <property type="term" value="F:ATP hydrolysis activity"/>
    <property type="evidence" value="ECO:0007669"/>
    <property type="project" value="InterPro"/>
</dbReference>
<dbReference type="GO" id="GO:0071218">
    <property type="term" value="P:cellular response to misfolded protein"/>
    <property type="evidence" value="ECO:0007669"/>
    <property type="project" value="TreeGrafter"/>
</dbReference>
<dbReference type="InterPro" id="IPR049337">
    <property type="entry name" value="TOR1A_C"/>
</dbReference>
<dbReference type="Proteomes" id="UP000728185">
    <property type="component" value="Unassembled WGS sequence"/>
</dbReference>
<dbReference type="GO" id="GO:0012505">
    <property type="term" value="C:endomembrane system"/>
    <property type="evidence" value="ECO:0007669"/>
    <property type="project" value="UniProtKB-ARBA"/>
</dbReference>
<sequence>MRFHSLLLFLSLVLYSVILLKITLSALFVSAAPEASNLTKRVGSFTPSCQLLALNHSLNTELHGQHIATERVFRHISAHLRDPHPQKPLALSFHGYTGVGKNFVSNLIAASLFGMGTKSNFFHFYDATIHFAHRSKIDEYKKNLYEDLRKAVRSCPVSLFVFDEMHHMPDGILDILAPVLEIRESVDGIDFRKSVFLFLSNTGGNYINRRLYDHLTSGKRREELFYTDVDRFLTRTAFKDEGEFLSLMSNCGLQYSELIQKHLITAMIPFLPLQEEHVKECIRDVAQQRQIPYTDSLVQFVLQELEWAPEGTQMFSVSGCKRVYEKVGLYMEMY</sequence>
<dbReference type="InterPro" id="IPR010448">
    <property type="entry name" value="Torsin"/>
</dbReference>